<dbReference type="HOGENOM" id="CLU_253054_0_0_1"/>
<evidence type="ECO:0000256" key="2">
    <source>
        <dbReference type="SAM" id="MobiDB-lite"/>
    </source>
</evidence>
<gene>
    <name evidence="3" type="ORF">BcDW1_3372</name>
</gene>
<feature type="region of interest" description="Disordered" evidence="2">
    <location>
        <begin position="1"/>
        <end position="30"/>
    </location>
</feature>
<feature type="compositionally biased region" description="Basic and acidic residues" evidence="2">
    <location>
        <begin position="1011"/>
        <end position="1058"/>
    </location>
</feature>
<feature type="region of interest" description="Disordered" evidence="2">
    <location>
        <begin position="1010"/>
        <end position="1058"/>
    </location>
</feature>
<dbReference type="Proteomes" id="UP000012045">
    <property type="component" value="Unassembled WGS sequence"/>
</dbReference>
<feature type="compositionally biased region" description="Basic and acidic residues" evidence="2">
    <location>
        <begin position="1"/>
        <end position="13"/>
    </location>
</feature>
<name>M7U361_BOTF1</name>
<dbReference type="STRING" id="1290391.M7U361"/>
<feature type="region of interest" description="Disordered" evidence="2">
    <location>
        <begin position="1125"/>
        <end position="1209"/>
    </location>
</feature>
<feature type="compositionally biased region" description="Polar residues" evidence="2">
    <location>
        <begin position="21"/>
        <end position="30"/>
    </location>
</feature>
<evidence type="ECO:0000256" key="1">
    <source>
        <dbReference type="SAM" id="Coils"/>
    </source>
</evidence>
<feature type="compositionally biased region" description="Gly residues" evidence="2">
    <location>
        <begin position="243"/>
        <end position="253"/>
    </location>
</feature>
<feature type="compositionally biased region" description="Basic and acidic residues" evidence="2">
    <location>
        <begin position="254"/>
        <end position="270"/>
    </location>
</feature>
<dbReference type="OrthoDB" id="3558403at2759"/>
<accession>M7U361</accession>
<feature type="coiled-coil region" evidence="1">
    <location>
        <begin position="835"/>
        <end position="924"/>
    </location>
</feature>
<feature type="region of interest" description="Disordered" evidence="2">
    <location>
        <begin position="158"/>
        <end position="305"/>
    </location>
</feature>
<evidence type="ECO:0000313" key="3">
    <source>
        <dbReference type="EMBL" id="EMR88009.1"/>
    </source>
</evidence>
<feature type="compositionally biased region" description="Gly residues" evidence="2">
    <location>
        <begin position="68"/>
        <end position="83"/>
    </location>
</feature>
<feature type="compositionally biased region" description="Basic and acidic residues" evidence="2">
    <location>
        <begin position="929"/>
        <end position="959"/>
    </location>
</feature>
<dbReference type="EMBL" id="KB707803">
    <property type="protein sequence ID" value="EMR88009.1"/>
    <property type="molecule type" value="Genomic_DNA"/>
</dbReference>
<evidence type="ECO:0000313" key="4">
    <source>
        <dbReference type="Proteomes" id="UP000012045"/>
    </source>
</evidence>
<sequence length="1441" mass="163306">MADIIGSRRRDLPVPRPGSLTLPQGTTQSLRGKAEVARSFSSHDSVDLSGTLQDLDEQPAILSRVFPGGLGGGGGPGLPGTGDGKIDLSGIGRSSHDAEAPIPKPAGADKGLNFMIPPAPVKPKPQQVDITQFKNPDGSYDMNRLEVVLSTRARNAALEKKAERRLQRTRSPKAPVPATKSPDTTQRTTPLGRAEEDHPLRGGRGTQPLRPRRIPNLSPIAERSSIGSKDTENIAGKKMTDLPGGGDGLGTGKGDSDKGKQPTVEEDKVDSPAAVVSIADDEGSLYGASSPGESDQKPLPSDSNVSTCGVSFAITRAALIAKSLQTSSGQSEMYRKWAAEPAESPTIEEKFQEWVNRGDSSEGKTAAQELEAWALKDLHDAREKHLAWLFEQRSKANLQLKIETDREKILRLQNIVNKCTIAIKEAIKLEDKLHNRELLKKNVELETNVPVKRRLDELLQEMNRDIERDEQVEKERLKIHMNTENVWKRVLDMTPAEREALDIQTVHHFAAPVQRPPMILRESFAEQLLRDKWEKEDAPQGLEELFGRIGSFSDSEERDLYCGAFPEIRLPTLLQRNKELVDLWKEQADEVKAERQDNWLKSEAEAEEKLLKLRQLEKPRNEEEEEEKKRQFLDALAATIAKRRVEASEVDEKIEDIEGVSKMPRPSTKIGEEPGRKGLLSVTTVPIVAGDGGEDEASVVVNVALTPKNSEETVSQTSNPTEEEIPVPEPRPQSPFRAKNPLSPILDQRSGITFETNREVTDFLEYLAMVRHNEQVVKTGKGERIDPELMREKEKRVMDPGPIDSGEEEITQKRIRIAKRRLEIAAARRKMPEDELRALEEKEAKQRKIAKAKKDLEERVAREIEEELRLEEYKRNQKLKDEEIARGKAEAEEEEKRKIREELVQKAKAEKERIEREKKEMAVRDKINKEREEKEKADKIARDKIAKDLKDKEGNKKPDTPQNFAEDILNKIKNDILKKVPGVYDSKTADAEKMNLGKKNINQYVKNFVKNFEEGDTRKENMGKGKDKPEEKPPAESDAAKKEREKKERAEKVARDAEELRVKKELAKNKSEAEKNKLKKDWAAIEKVERLAREEREREARERLRLAKERADELKNRRALTAEQKALAEKKSAQLQKEIQATEDEKKRQDKIAQDNMEQWRREFREQEEKDKRDKEERERIESSLRKKEEDRLLREKEESKKKEKAKGYGEAAALNNGGQAVGLFQNIARRIRIPDLSWLALRGPTHLQQRAKDAASNPPLASIRAPAPADYELAPASITWMHAHAYKSSALREISLNLTILTSSRQHLPDAPPPHYLACHDIPVFWNISQLKRYLSAIMRKAKVGEKGTMRLRIERRWLKHGSKTLAEEGIRDWENMVVVIVKKGENVREGDWKDCIREADGMAGWIEGWPGKGELMTPEDRKAWLAEAFKAVSGPLDNL</sequence>
<feature type="region of interest" description="Disordered" evidence="2">
    <location>
        <begin position="792"/>
        <end position="811"/>
    </location>
</feature>
<reference evidence="4" key="1">
    <citation type="journal article" date="2013" name="Genome Announc.">
        <title>Draft genome sequence of Botrytis cinerea BcDW1, inoculum for noble rot of grape berries.</title>
        <authorList>
            <person name="Blanco-Ulate B."/>
            <person name="Allen G."/>
            <person name="Powell A.L."/>
            <person name="Cantu D."/>
        </authorList>
    </citation>
    <scope>NUCLEOTIDE SEQUENCE [LARGE SCALE GENOMIC DNA]</scope>
    <source>
        <strain evidence="4">BcDW1</strain>
    </source>
</reference>
<keyword evidence="1" id="KW-0175">Coiled coil</keyword>
<proteinExistence type="predicted"/>
<feature type="region of interest" description="Disordered" evidence="2">
    <location>
        <begin position="707"/>
        <end position="744"/>
    </location>
</feature>
<feature type="compositionally biased region" description="Basic and acidic residues" evidence="2">
    <location>
        <begin position="1143"/>
        <end position="1208"/>
    </location>
</feature>
<feature type="region of interest" description="Disordered" evidence="2">
    <location>
        <begin position="66"/>
        <end position="106"/>
    </location>
</feature>
<protein>
    <submittedName>
        <fullName evidence="3">Uncharacterized protein</fullName>
    </submittedName>
</protein>
<feature type="region of interest" description="Disordered" evidence="2">
    <location>
        <begin position="929"/>
        <end position="965"/>
    </location>
</feature>
<organism evidence="3 4">
    <name type="scientific">Botryotinia fuckeliana (strain BcDW1)</name>
    <name type="common">Noble rot fungus</name>
    <name type="synonym">Botrytis cinerea</name>
    <dbReference type="NCBI Taxonomy" id="1290391"/>
    <lineage>
        <taxon>Eukaryota</taxon>
        <taxon>Fungi</taxon>
        <taxon>Dikarya</taxon>
        <taxon>Ascomycota</taxon>
        <taxon>Pezizomycotina</taxon>
        <taxon>Leotiomycetes</taxon>
        <taxon>Helotiales</taxon>
        <taxon>Sclerotiniaceae</taxon>
        <taxon>Botrytis</taxon>
    </lineage>
</organism>